<comment type="caution">
    <text evidence="2">The sequence shown here is derived from an EMBL/GenBank/DDBJ whole genome shotgun (WGS) entry which is preliminary data.</text>
</comment>
<name>A0ABQ5U059_9PROT</name>
<gene>
    <name evidence="2" type="ORF">GCM10007924_08180</name>
</gene>
<dbReference type="RefSeq" id="WP_169559583.1">
    <property type="nucleotide sequence ID" value="NZ_BSNF01000001.1"/>
</dbReference>
<evidence type="ECO:0008006" key="4">
    <source>
        <dbReference type="Google" id="ProtNLM"/>
    </source>
</evidence>
<evidence type="ECO:0000256" key="1">
    <source>
        <dbReference type="SAM" id="Phobius"/>
    </source>
</evidence>
<dbReference type="EMBL" id="BSNF01000001">
    <property type="protein sequence ID" value="GLQ05597.1"/>
    <property type="molecule type" value="Genomic_DNA"/>
</dbReference>
<sequence length="245" mass="26970">MKRGLTLTMVAIAVLFCAAIVTIYLSIGSIIVDTIEQQGSEITQTQVTLEDVDYSPSTGLTTLTNLTVRNPDNFSSARALNVQNMEIWVDTETVTRDVIRIKSMVLNAPEIIYELTRNTDNLRTLRAHIEQSAARASSSGAPVKKLIIENFYVKNGVVVIEGDEIEGSRKTARISDLHLKDVGLTENGITPAEMTRRLFIPLLRQTTLAALETDLSLSGHARNLLNGALDETEDALKSLKKLFNN</sequence>
<keyword evidence="1" id="KW-0812">Transmembrane</keyword>
<evidence type="ECO:0000313" key="2">
    <source>
        <dbReference type="EMBL" id="GLQ05597.1"/>
    </source>
</evidence>
<evidence type="ECO:0000313" key="3">
    <source>
        <dbReference type="Proteomes" id="UP001161409"/>
    </source>
</evidence>
<reference evidence="2" key="1">
    <citation type="journal article" date="2014" name="Int. J. Syst. Evol. Microbiol.">
        <title>Complete genome of a new Firmicutes species belonging to the dominant human colonic microbiota ('Ruminococcus bicirculans') reveals two chromosomes and a selective capacity to utilize plant glucans.</title>
        <authorList>
            <consortium name="NISC Comparative Sequencing Program"/>
            <person name="Wegmann U."/>
            <person name="Louis P."/>
            <person name="Goesmann A."/>
            <person name="Henrissat B."/>
            <person name="Duncan S.H."/>
            <person name="Flint H.J."/>
        </authorList>
    </citation>
    <scope>NUCLEOTIDE SEQUENCE</scope>
    <source>
        <strain evidence="2">NBRC 103408</strain>
    </source>
</reference>
<proteinExistence type="predicted"/>
<organism evidence="2 3">
    <name type="scientific">Sneathiella chinensis</name>
    <dbReference type="NCBI Taxonomy" id="349750"/>
    <lineage>
        <taxon>Bacteria</taxon>
        <taxon>Pseudomonadati</taxon>
        <taxon>Pseudomonadota</taxon>
        <taxon>Alphaproteobacteria</taxon>
        <taxon>Sneathiellales</taxon>
        <taxon>Sneathiellaceae</taxon>
        <taxon>Sneathiella</taxon>
    </lineage>
</organism>
<protein>
    <recommendedName>
        <fullName evidence="4">AsmA domain-containing protein</fullName>
    </recommendedName>
</protein>
<keyword evidence="1" id="KW-1133">Transmembrane helix</keyword>
<accession>A0ABQ5U059</accession>
<reference evidence="2" key="2">
    <citation type="submission" date="2023-01" db="EMBL/GenBank/DDBJ databases">
        <title>Draft genome sequence of Sneathiella chinensis strain NBRC 103408.</title>
        <authorList>
            <person name="Sun Q."/>
            <person name="Mori K."/>
        </authorList>
    </citation>
    <scope>NUCLEOTIDE SEQUENCE</scope>
    <source>
        <strain evidence="2">NBRC 103408</strain>
    </source>
</reference>
<feature type="transmembrane region" description="Helical" evidence="1">
    <location>
        <begin position="7"/>
        <end position="27"/>
    </location>
</feature>
<keyword evidence="1" id="KW-0472">Membrane</keyword>
<dbReference type="Proteomes" id="UP001161409">
    <property type="component" value="Unassembled WGS sequence"/>
</dbReference>
<keyword evidence="3" id="KW-1185">Reference proteome</keyword>